<dbReference type="SUPFAM" id="SSF52833">
    <property type="entry name" value="Thioredoxin-like"/>
    <property type="match status" value="1"/>
</dbReference>
<feature type="chain" id="PRO_5035598988" description="Thioredoxin domain-containing protein" evidence="8">
    <location>
        <begin position="20"/>
        <end position="505"/>
    </location>
</feature>
<feature type="region of interest" description="Disordered" evidence="6">
    <location>
        <begin position="423"/>
        <end position="462"/>
    </location>
</feature>
<dbReference type="Proteomes" id="UP000663864">
    <property type="component" value="Unassembled WGS sequence"/>
</dbReference>
<dbReference type="GO" id="GO:0005789">
    <property type="term" value="C:endoplasmic reticulum membrane"/>
    <property type="evidence" value="ECO:0007669"/>
    <property type="project" value="UniProtKB-SubCell"/>
</dbReference>
<keyword evidence="8" id="KW-0732">Signal</keyword>
<dbReference type="PANTHER" id="PTHR46426:SF1">
    <property type="entry name" value="PROTEIN DISULFIDE-ISOMERASE TMX3"/>
    <property type="match status" value="1"/>
</dbReference>
<evidence type="ECO:0000256" key="5">
    <source>
        <dbReference type="ARBA" id="ARBA00045246"/>
    </source>
</evidence>
<dbReference type="Pfam" id="PF00085">
    <property type="entry name" value="Thioredoxin"/>
    <property type="match status" value="1"/>
</dbReference>
<keyword evidence="2 7" id="KW-0812">Transmembrane</keyword>
<accession>A0A813XZD5</accession>
<dbReference type="EMBL" id="CAJOBD010000178">
    <property type="protein sequence ID" value="CAF3604860.1"/>
    <property type="molecule type" value="Genomic_DNA"/>
</dbReference>
<evidence type="ECO:0000256" key="6">
    <source>
        <dbReference type="SAM" id="MobiDB-lite"/>
    </source>
</evidence>
<dbReference type="PROSITE" id="PS51352">
    <property type="entry name" value="THIOREDOXIN_2"/>
    <property type="match status" value="1"/>
</dbReference>
<reference evidence="10" key="1">
    <citation type="submission" date="2021-02" db="EMBL/GenBank/DDBJ databases">
        <authorList>
            <person name="Nowell W R."/>
        </authorList>
    </citation>
    <scope>NUCLEOTIDE SEQUENCE</scope>
</reference>
<protein>
    <recommendedName>
        <fullName evidence="9">Thioredoxin domain-containing protein</fullName>
    </recommendedName>
</protein>
<feature type="compositionally biased region" description="Basic and acidic residues" evidence="6">
    <location>
        <begin position="494"/>
        <end position="505"/>
    </location>
</feature>
<evidence type="ECO:0000256" key="1">
    <source>
        <dbReference type="ARBA" id="ARBA00004389"/>
    </source>
</evidence>
<evidence type="ECO:0000256" key="4">
    <source>
        <dbReference type="ARBA" id="ARBA00023136"/>
    </source>
</evidence>
<evidence type="ECO:0000256" key="2">
    <source>
        <dbReference type="ARBA" id="ARBA00022692"/>
    </source>
</evidence>
<evidence type="ECO:0000259" key="9">
    <source>
        <dbReference type="PROSITE" id="PS51352"/>
    </source>
</evidence>
<feature type="domain" description="Thioredoxin" evidence="9">
    <location>
        <begin position="8"/>
        <end position="134"/>
    </location>
</feature>
<dbReference type="AlphaFoldDB" id="A0A813XZD5"/>
<dbReference type="InterPro" id="IPR052250">
    <property type="entry name" value="PDI_TMX3"/>
</dbReference>
<feature type="signal peptide" evidence="8">
    <location>
        <begin position="1"/>
        <end position="19"/>
    </location>
</feature>
<comment type="subcellular location">
    <subcellularLocation>
        <location evidence="1">Endoplasmic reticulum membrane</location>
        <topology evidence="1">Single-pass membrane protein</topology>
    </subcellularLocation>
</comment>
<evidence type="ECO:0000256" key="8">
    <source>
        <dbReference type="SAM" id="SignalP"/>
    </source>
</evidence>
<comment type="caution">
    <text evidence="10">The sequence shown here is derived from an EMBL/GenBank/DDBJ whole genome shotgun (WGS) entry which is preliminary data.</text>
</comment>
<evidence type="ECO:0000313" key="12">
    <source>
        <dbReference type="Proteomes" id="UP000663864"/>
    </source>
</evidence>
<name>A0A813XZD5_9BILA</name>
<gene>
    <name evidence="11" type="ORF">JBS370_LOCUS3982</name>
    <name evidence="10" type="ORF">ZHD862_LOCUS5944</name>
</gene>
<proteinExistence type="predicted"/>
<dbReference type="EMBL" id="CAJNOT010000162">
    <property type="protein sequence ID" value="CAF0872335.1"/>
    <property type="molecule type" value="Genomic_DNA"/>
</dbReference>
<feature type="region of interest" description="Disordered" evidence="6">
    <location>
        <begin position="486"/>
        <end position="505"/>
    </location>
</feature>
<keyword evidence="3 7" id="KW-1133">Transmembrane helix</keyword>
<organism evidence="10 12">
    <name type="scientific">Rotaria sordida</name>
    <dbReference type="NCBI Taxonomy" id="392033"/>
    <lineage>
        <taxon>Eukaryota</taxon>
        <taxon>Metazoa</taxon>
        <taxon>Spiralia</taxon>
        <taxon>Gnathifera</taxon>
        <taxon>Rotifera</taxon>
        <taxon>Eurotatoria</taxon>
        <taxon>Bdelloidea</taxon>
        <taxon>Philodinida</taxon>
        <taxon>Philodinidae</taxon>
        <taxon>Rotaria</taxon>
    </lineage>
</organism>
<feature type="compositionally biased region" description="Acidic residues" evidence="6">
    <location>
        <begin position="444"/>
        <end position="462"/>
    </location>
</feature>
<feature type="transmembrane region" description="Helical" evidence="7">
    <location>
        <begin position="398"/>
        <end position="419"/>
    </location>
</feature>
<dbReference type="PROSITE" id="PS00194">
    <property type="entry name" value="THIOREDOXIN_1"/>
    <property type="match status" value="1"/>
</dbReference>
<comment type="function">
    <text evidence="5">Probable disulfide isomerase, which participates in the folding of proteins containing disulfide bonds. May act as a dithiol oxidase. Acts as a regulator of endoplasmic reticulum-mitochondria contact sites via its ability to regulate redox signals.</text>
</comment>
<keyword evidence="4 7" id="KW-0472">Membrane</keyword>
<dbReference type="InterPro" id="IPR013766">
    <property type="entry name" value="Thioredoxin_domain"/>
</dbReference>
<dbReference type="Proteomes" id="UP000663836">
    <property type="component" value="Unassembled WGS sequence"/>
</dbReference>
<dbReference type="InterPro" id="IPR036249">
    <property type="entry name" value="Thioredoxin-like_sf"/>
</dbReference>
<dbReference type="PRINTS" id="PR00421">
    <property type="entry name" value="THIOREDOXIN"/>
</dbReference>
<dbReference type="Gene3D" id="3.40.30.10">
    <property type="entry name" value="Glutaredoxin"/>
    <property type="match status" value="1"/>
</dbReference>
<sequence length="505" mass="59580">MKLFWFVIFLVQCFICINAKWVRDVDSKIVDEIKQNPSIAYLIQFHAPWCGHCRKFEPIYEDIAKEVYDLSTSIDEFKNIRIVRVDATVYTDVANRYDVRGYPTIKFIRGSQIFSYENERSKSAVLDFLRRVNGPALRWIPSIGKFNEVRRQHDAFFMYVTTNHDDDDDDNLFNQYKNIVNQLLSQTYFYATNASIIQQTYFSKYKTDAKSQIFAIKTEGFYLYKPNDYNNNLEQFIIKEKVATFPQVSSGNIHDLIVTKKILIIYGFKDQHEIFAQKQKRNELKTQMRNYMMKHLSTLRDTFQFSWSNDLDLLSNIAVWTLDEPLIFLYDSVLHKYGIYPLSLMIDSNIQLEPILDYIIKNHTDIIQYSGDAWSKRLFRPFWELYRTIILMFIEAPFISLLIIGIPASIISIICYCLCCSSSENSSTRTKNSKKKRKNGQIIEQDDDGQQSMGEDDDEEYEERIVQIEPRFIENFVKPIDARDIPTWPIMTDDSQKTMIEKKKD</sequence>
<evidence type="ECO:0000256" key="3">
    <source>
        <dbReference type="ARBA" id="ARBA00022989"/>
    </source>
</evidence>
<evidence type="ECO:0000313" key="11">
    <source>
        <dbReference type="EMBL" id="CAF3604860.1"/>
    </source>
</evidence>
<dbReference type="PANTHER" id="PTHR46426">
    <property type="entry name" value="PROTEIN DISULFIDE-ISOMERASE TMX3"/>
    <property type="match status" value="1"/>
</dbReference>
<dbReference type="InterPro" id="IPR017937">
    <property type="entry name" value="Thioredoxin_CS"/>
</dbReference>
<evidence type="ECO:0000256" key="7">
    <source>
        <dbReference type="SAM" id="Phobius"/>
    </source>
</evidence>
<evidence type="ECO:0000313" key="10">
    <source>
        <dbReference type="EMBL" id="CAF0872335.1"/>
    </source>
</evidence>